<organism evidence="3 4">
    <name type="scientific">Aromia moschata</name>
    <dbReference type="NCBI Taxonomy" id="1265417"/>
    <lineage>
        <taxon>Eukaryota</taxon>
        <taxon>Metazoa</taxon>
        <taxon>Ecdysozoa</taxon>
        <taxon>Arthropoda</taxon>
        <taxon>Hexapoda</taxon>
        <taxon>Insecta</taxon>
        <taxon>Pterygota</taxon>
        <taxon>Neoptera</taxon>
        <taxon>Endopterygota</taxon>
        <taxon>Coleoptera</taxon>
        <taxon>Polyphaga</taxon>
        <taxon>Cucujiformia</taxon>
        <taxon>Chrysomeloidea</taxon>
        <taxon>Cerambycidae</taxon>
        <taxon>Cerambycinae</taxon>
        <taxon>Callichromatini</taxon>
        <taxon>Aromia</taxon>
    </lineage>
</organism>
<dbReference type="Pfam" id="PF13843">
    <property type="entry name" value="DDE_Tnp_1_7"/>
    <property type="match status" value="1"/>
</dbReference>
<feature type="non-terminal residue" evidence="3">
    <location>
        <position position="140"/>
    </location>
</feature>
<feature type="region of interest" description="Disordered" evidence="1">
    <location>
        <begin position="65"/>
        <end position="102"/>
    </location>
</feature>
<evidence type="ECO:0000313" key="4">
    <source>
        <dbReference type="Proteomes" id="UP001162162"/>
    </source>
</evidence>
<dbReference type="EMBL" id="JAPWTK010000597">
    <property type="protein sequence ID" value="KAJ8937956.1"/>
    <property type="molecule type" value="Genomic_DNA"/>
</dbReference>
<name>A0AAV8XG23_9CUCU</name>
<reference evidence="3" key="1">
    <citation type="journal article" date="2023" name="Insect Mol. Biol.">
        <title>Genome sequencing provides insights into the evolution of gene families encoding plant cell wall-degrading enzymes in longhorned beetles.</title>
        <authorList>
            <person name="Shin N.R."/>
            <person name="Okamura Y."/>
            <person name="Kirsch R."/>
            <person name="Pauchet Y."/>
        </authorList>
    </citation>
    <scope>NUCLEOTIDE SEQUENCE</scope>
    <source>
        <strain evidence="3">AMC_N1</strain>
    </source>
</reference>
<comment type="caution">
    <text evidence="3">The sequence shown here is derived from an EMBL/GenBank/DDBJ whole genome shotgun (WGS) entry which is preliminary data.</text>
</comment>
<keyword evidence="4" id="KW-1185">Reference proteome</keyword>
<accession>A0AAV8XG23</accession>
<gene>
    <name evidence="3" type="ORF">NQ318_013214</name>
</gene>
<proteinExistence type="predicted"/>
<evidence type="ECO:0000259" key="2">
    <source>
        <dbReference type="Pfam" id="PF13843"/>
    </source>
</evidence>
<dbReference type="InterPro" id="IPR029526">
    <property type="entry name" value="PGBD"/>
</dbReference>
<dbReference type="AlphaFoldDB" id="A0AAV8XG23"/>
<evidence type="ECO:0000256" key="1">
    <source>
        <dbReference type="SAM" id="MobiDB-lite"/>
    </source>
</evidence>
<protein>
    <recommendedName>
        <fullName evidence="2">PiggyBac transposable element-derived protein domain-containing protein</fullName>
    </recommendedName>
</protein>
<sequence>MKGFLRRTKLQVHLGDQEYLPKDVTTKKSKRHEYIGRATNDGIVVSKWKDARDVLMLSTIHGIQMRVPPPSSKQKRVPQPVQPTVNNEEPGRKKKTPNETKKLKREAIIAYNNGKCGIDKFGQMASYITCNRRGVKWYRK</sequence>
<evidence type="ECO:0000313" key="3">
    <source>
        <dbReference type="EMBL" id="KAJ8937956.1"/>
    </source>
</evidence>
<dbReference type="Proteomes" id="UP001162162">
    <property type="component" value="Unassembled WGS sequence"/>
</dbReference>
<feature type="domain" description="PiggyBac transposable element-derived protein" evidence="2">
    <location>
        <begin position="18"/>
        <end position="139"/>
    </location>
</feature>